<feature type="domain" description="Crinkler effector protein N-terminal" evidence="4">
    <location>
        <begin position="9"/>
        <end position="112"/>
    </location>
</feature>
<organism evidence="5 6">
    <name type="scientific">Diversispora epigaea</name>
    <dbReference type="NCBI Taxonomy" id="1348612"/>
    <lineage>
        <taxon>Eukaryota</taxon>
        <taxon>Fungi</taxon>
        <taxon>Fungi incertae sedis</taxon>
        <taxon>Mucoromycota</taxon>
        <taxon>Glomeromycotina</taxon>
        <taxon>Glomeromycetes</taxon>
        <taxon>Diversisporales</taxon>
        <taxon>Diversisporaceae</taxon>
        <taxon>Diversispora</taxon>
    </lineage>
</organism>
<name>A0A397G0F5_9GLOM</name>
<dbReference type="InterPro" id="IPR045379">
    <property type="entry name" value="Crinkler_N"/>
</dbReference>
<proteinExistence type="predicted"/>
<comment type="caution">
    <text evidence="5">The sequence shown here is derived from an EMBL/GenBank/DDBJ whole genome shotgun (WGS) entry which is preliminary data.</text>
</comment>
<evidence type="ECO:0000256" key="3">
    <source>
        <dbReference type="ARBA" id="ARBA00022525"/>
    </source>
</evidence>
<comment type="subcellular location">
    <subcellularLocation>
        <location evidence="1">Host cell</location>
    </subcellularLocation>
    <subcellularLocation>
        <location evidence="2">Secreted</location>
    </subcellularLocation>
</comment>
<dbReference type="OrthoDB" id="2446007at2759"/>
<evidence type="ECO:0000256" key="1">
    <source>
        <dbReference type="ARBA" id="ARBA00004340"/>
    </source>
</evidence>
<accession>A0A397G0F5</accession>
<reference evidence="5 6" key="1">
    <citation type="submission" date="2018-08" db="EMBL/GenBank/DDBJ databases">
        <title>Genome and evolution of the arbuscular mycorrhizal fungus Diversispora epigaea (formerly Glomus versiforme) and its bacterial endosymbionts.</title>
        <authorList>
            <person name="Sun X."/>
            <person name="Fei Z."/>
            <person name="Harrison M."/>
        </authorList>
    </citation>
    <scope>NUCLEOTIDE SEQUENCE [LARGE SCALE GENOMIC DNA]</scope>
    <source>
        <strain evidence="5 6">IT104</strain>
    </source>
</reference>
<evidence type="ECO:0000259" key="4">
    <source>
        <dbReference type="Pfam" id="PF20147"/>
    </source>
</evidence>
<sequence length="941" mass="106996">MSDITEIMVFCLVLGDAIKNSFPVDIDCKMTIGHLKILIKNVKSPELDEFAPDKLNLWKVDIPQNRENQEMKISVGVNIAKGYGGIELASFETIEEYFRPIPTSTSIRIIVQPPVTTGKCLPMFYLEQEICSNKISDFFLFPARNLPETLEYRDPQPLLKGSGSSWDFQASEALKQKLKNAIRDHFKFWKAGQREKTTIPQYFILAGAGEGKSRTAQELPKLLIECTNDDVDLQNRLRSALVFNLSLENGTKLLREVENNSSHAIEYFRPIPTSTSIRIIVQPPVTTARNLPETLEYRDPQPLLKGSGSSWDFQASEALKQKLKNAIRDHFKFWKAGQREKTTIPQYFILAGAGEGKSRTAQELPKLLIECTNDDVDLQNRLRSALVFNLSLENGTKLLREVENNSSHAIGNRMLFQLLQQPGESWDDYMDRCNVNPADVLRRVAKHRNQELNDLNVIVILDGIQVAMKKSMDGTDKGSFFYDCISTLCMLSLLGPFIITCCTATISIPIHNFLASLQQLRVFLPLTSLQPPRINRNPVFVNNPVMKMLINDMGGHGRALEALEESISGKDLDNINFIDLINDVRSNLNDKYQGWLSKTTYLKPVLRIILSRARVDKNQNIATFEGKEITVDDVTQFGLVRFESRRTDEVVGYLTCPYIWLWIMARASLDDKLLRNWDFNYYNEVCNKAGDPSIPPGCQYWQNFEYFVAQFRSLKSNIYGDNEQVELGVIHNGAKHNFGDSSIYNRKLTLEQSVKRVSTKSGDYKQGAKILYQGGEVDVTEARHIIINAPSAESGDSFCSIKMVGTELLQTETHQCKLVKQIISQERFKDEHEKATSPGDTFILYTSASSKKLELHQPMSAIVSKDNWEEYFGSFSGRCYNYAMGPPNLNEATYTQLTGINFIAEARARIIMEERNKREFSGIDDCERRTKIPRTYLEPFF</sequence>
<keyword evidence="3" id="KW-0964">Secreted</keyword>
<protein>
    <recommendedName>
        <fullName evidence="4">Crinkler effector protein N-terminal domain-containing protein</fullName>
    </recommendedName>
</protein>
<dbReference type="AlphaFoldDB" id="A0A397G0F5"/>
<dbReference type="GO" id="GO:0043657">
    <property type="term" value="C:host cell"/>
    <property type="evidence" value="ECO:0007669"/>
    <property type="project" value="UniProtKB-SubCell"/>
</dbReference>
<evidence type="ECO:0000313" key="5">
    <source>
        <dbReference type="EMBL" id="RHZ44425.1"/>
    </source>
</evidence>
<gene>
    <name evidence="5" type="ORF">Glove_726g6</name>
</gene>
<dbReference type="Pfam" id="PF20147">
    <property type="entry name" value="Crinkler"/>
    <property type="match status" value="1"/>
</dbReference>
<evidence type="ECO:0000256" key="2">
    <source>
        <dbReference type="ARBA" id="ARBA00004613"/>
    </source>
</evidence>
<evidence type="ECO:0000313" key="6">
    <source>
        <dbReference type="Proteomes" id="UP000266861"/>
    </source>
</evidence>
<dbReference type="EMBL" id="PQFF01000574">
    <property type="protein sequence ID" value="RHZ44425.1"/>
    <property type="molecule type" value="Genomic_DNA"/>
</dbReference>
<dbReference type="GO" id="GO:0005576">
    <property type="term" value="C:extracellular region"/>
    <property type="evidence" value="ECO:0007669"/>
    <property type="project" value="UniProtKB-SubCell"/>
</dbReference>
<dbReference type="Proteomes" id="UP000266861">
    <property type="component" value="Unassembled WGS sequence"/>
</dbReference>
<keyword evidence="6" id="KW-1185">Reference proteome</keyword>